<dbReference type="GO" id="GO:0016780">
    <property type="term" value="F:phosphotransferase activity, for other substituted phosphate groups"/>
    <property type="evidence" value="ECO:0007669"/>
    <property type="project" value="TreeGrafter"/>
</dbReference>
<keyword evidence="5" id="KW-0808">Transferase</keyword>
<comment type="similarity">
    <text evidence="1">Belongs to the bacterial sugar transferase family.</text>
</comment>
<organism evidence="5 6">
    <name type="scientific">Szabonella alba</name>
    <dbReference type="NCBI Taxonomy" id="2804194"/>
    <lineage>
        <taxon>Bacteria</taxon>
        <taxon>Pseudomonadati</taxon>
        <taxon>Pseudomonadota</taxon>
        <taxon>Alphaproteobacteria</taxon>
        <taxon>Rhodobacterales</taxon>
        <taxon>Paracoccaceae</taxon>
        <taxon>Szabonella</taxon>
    </lineage>
</organism>
<dbReference type="AlphaFoldDB" id="A0A8K0V6K9"/>
<evidence type="ECO:0000259" key="4">
    <source>
        <dbReference type="Pfam" id="PF02397"/>
    </source>
</evidence>
<evidence type="ECO:0000313" key="5">
    <source>
        <dbReference type="EMBL" id="MBL4916121.1"/>
    </source>
</evidence>
<dbReference type="Pfam" id="PF02397">
    <property type="entry name" value="Bac_transf"/>
    <property type="match status" value="1"/>
</dbReference>
<accession>A0A8K0V6K9</accession>
<comment type="caution">
    <text evidence="5">The sequence shown here is derived from an EMBL/GenBank/DDBJ whole genome shotgun (WGS) entry which is preliminary data.</text>
</comment>
<evidence type="ECO:0000256" key="1">
    <source>
        <dbReference type="ARBA" id="ARBA00006464"/>
    </source>
</evidence>
<keyword evidence="2" id="KW-0270">Exopolysaccharide synthesis</keyword>
<dbReference type="Proteomes" id="UP000648908">
    <property type="component" value="Unassembled WGS sequence"/>
</dbReference>
<keyword evidence="3" id="KW-1133">Transmembrane helix</keyword>
<keyword evidence="3" id="KW-0812">Transmembrane</keyword>
<keyword evidence="3" id="KW-0472">Membrane</keyword>
<protein>
    <submittedName>
        <fullName evidence="5">Sugar transferase</fullName>
    </submittedName>
</protein>
<reference evidence="5" key="1">
    <citation type="submission" date="2021-01" db="EMBL/GenBank/DDBJ databases">
        <title>Tabrizicola alba sp. nov. a motile alkaliphilic bacterium isolated from a soda lake.</title>
        <authorList>
            <person name="Szuroczki S."/>
            <person name="Abbaszade G."/>
            <person name="Schumann P."/>
            <person name="Toth E."/>
        </authorList>
    </citation>
    <scope>NUCLEOTIDE SEQUENCE</scope>
    <source>
        <strain evidence="5">DMG-N-6</strain>
    </source>
</reference>
<feature type="transmembrane region" description="Helical" evidence="3">
    <location>
        <begin position="88"/>
        <end position="108"/>
    </location>
</feature>
<evidence type="ECO:0000313" key="6">
    <source>
        <dbReference type="Proteomes" id="UP000648908"/>
    </source>
</evidence>
<dbReference type="PANTHER" id="PTHR30576">
    <property type="entry name" value="COLANIC BIOSYNTHESIS UDP-GLUCOSE LIPID CARRIER TRANSFERASE"/>
    <property type="match status" value="1"/>
</dbReference>
<sequence>MDRSPVPMVRPLPNCPWMTLRHCFVGVSPGGNCRLIDRREGRRTPTVEGRLGCLPDPGSAAMSDLSAFLTPLRRVSGVPRYKRGFDTVLVLLGLLAIWPMFLAIALAVRLSSPGPVFFVQSRIGLNGRRFDMVKFRSMYCDAESRRAGLEAQSERAGICFKLRDDPRVTPLGRFLRRSSLDELPQLFNVLTGDMSLVGPRPALPQEVAAYPDEALGRLAALPGITGPWQVAGRADLDFAQMVALDLDYVRAPSLWRDLTILSRTVTVVATGRGAY</sequence>
<name>A0A8K0V6K9_9RHOB</name>
<dbReference type="PANTHER" id="PTHR30576:SF10">
    <property type="entry name" value="SLL5057 PROTEIN"/>
    <property type="match status" value="1"/>
</dbReference>
<keyword evidence="6" id="KW-1185">Reference proteome</keyword>
<dbReference type="InterPro" id="IPR003362">
    <property type="entry name" value="Bact_transf"/>
</dbReference>
<feature type="domain" description="Bacterial sugar transferase" evidence="4">
    <location>
        <begin position="82"/>
        <end position="269"/>
    </location>
</feature>
<dbReference type="GO" id="GO:0000271">
    <property type="term" value="P:polysaccharide biosynthetic process"/>
    <property type="evidence" value="ECO:0007669"/>
    <property type="project" value="UniProtKB-KW"/>
</dbReference>
<gene>
    <name evidence="5" type="ORF">JL811_02710</name>
</gene>
<evidence type="ECO:0000256" key="2">
    <source>
        <dbReference type="ARBA" id="ARBA00023169"/>
    </source>
</evidence>
<proteinExistence type="inferred from homology"/>
<evidence type="ECO:0000256" key="3">
    <source>
        <dbReference type="SAM" id="Phobius"/>
    </source>
</evidence>
<dbReference type="EMBL" id="JAESVN010000001">
    <property type="protein sequence ID" value="MBL4916121.1"/>
    <property type="molecule type" value="Genomic_DNA"/>
</dbReference>